<reference evidence="3 4" key="1">
    <citation type="journal article" date="2019" name="Int. J. Syst. Evol. Microbiol.">
        <title>The Global Catalogue of Microorganisms (GCM) 10K type strain sequencing project: providing services to taxonomists for standard genome sequencing and annotation.</title>
        <authorList>
            <consortium name="The Broad Institute Genomics Platform"/>
            <consortium name="The Broad Institute Genome Sequencing Center for Infectious Disease"/>
            <person name="Wu L."/>
            <person name="Ma J."/>
        </authorList>
    </citation>
    <scope>NUCLEOTIDE SEQUENCE [LARGE SCALE GENOMIC DNA]</scope>
    <source>
        <strain evidence="3 4">JCM 9383</strain>
    </source>
</reference>
<dbReference type="InterPro" id="IPR001107">
    <property type="entry name" value="Band_7"/>
</dbReference>
<dbReference type="Proteomes" id="UP001500979">
    <property type="component" value="Unassembled WGS sequence"/>
</dbReference>
<organism evidence="3 4">
    <name type="scientific">Saccharopolyspora taberi</name>
    <dbReference type="NCBI Taxonomy" id="60895"/>
    <lineage>
        <taxon>Bacteria</taxon>
        <taxon>Bacillati</taxon>
        <taxon>Actinomycetota</taxon>
        <taxon>Actinomycetes</taxon>
        <taxon>Pseudonocardiales</taxon>
        <taxon>Pseudonocardiaceae</taxon>
        <taxon>Saccharopolyspora</taxon>
    </lineage>
</organism>
<feature type="domain" description="Band 7" evidence="2">
    <location>
        <begin position="5"/>
        <end position="95"/>
    </location>
</feature>
<evidence type="ECO:0000313" key="3">
    <source>
        <dbReference type="EMBL" id="GAA2795244.1"/>
    </source>
</evidence>
<protein>
    <recommendedName>
        <fullName evidence="2">Band 7 domain-containing protein</fullName>
    </recommendedName>
</protein>
<proteinExistence type="predicted"/>
<evidence type="ECO:0000256" key="1">
    <source>
        <dbReference type="SAM" id="MobiDB-lite"/>
    </source>
</evidence>
<keyword evidence="4" id="KW-1185">Reference proteome</keyword>
<evidence type="ECO:0000313" key="4">
    <source>
        <dbReference type="Proteomes" id="UP001500979"/>
    </source>
</evidence>
<feature type="region of interest" description="Disordered" evidence="1">
    <location>
        <begin position="240"/>
        <end position="273"/>
    </location>
</feature>
<name>A0ABN3VDQ9_9PSEU</name>
<gene>
    <name evidence="3" type="ORF">GCM10010470_32800</name>
</gene>
<dbReference type="EMBL" id="BAAAUX010000014">
    <property type="protein sequence ID" value="GAA2795244.1"/>
    <property type="molecule type" value="Genomic_DNA"/>
</dbReference>
<sequence>MMKGIRTVYEVNMGRHVIRIEADLPSRGDAFDFRADIDVHWRVSDPSRVVLDGVPDVRAALSPAILSALRKITRRFDVEQVELAEEAANQELARRAVGTDFGLWTEGFVRLAMDQASREHAGIRRRLTRENVAETLTQEVRTRQEEHRREVLEARVAHYRSIMAAGDLSQFALRLAERPDEVEAVVTALINERDNHRHDTFNFITQLLQSDALDRWEVDDQIRTTLQWLKDNAIRKVISGTEDTRQLSPTGSTDQTGTQDPAPSMTSGTASRV</sequence>
<feature type="compositionally biased region" description="Polar residues" evidence="1">
    <location>
        <begin position="246"/>
        <end position="273"/>
    </location>
</feature>
<dbReference type="Pfam" id="PF01145">
    <property type="entry name" value="Band_7"/>
    <property type="match status" value="1"/>
</dbReference>
<accession>A0ABN3VDQ9</accession>
<comment type="caution">
    <text evidence="3">The sequence shown here is derived from an EMBL/GenBank/DDBJ whole genome shotgun (WGS) entry which is preliminary data.</text>
</comment>
<evidence type="ECO:0000259" key="2">
    <source>
        <dbReference type="Pfam" id="PF01145"/>
    </source>
</evidence>